<evidence type="ECO:0000256" key="5">
    <source>
        <dbReference type="ARBA" id="ARBA00023136"/>
    </source>
</evidence>
<sequence length="578" mass="64252">MAYGGCVVGSVCFLHVLFTVVLALHNVDQHQLNPSIYSYDFQDLDGSYFQNQDLSKSLYHLSKRSAALPPPKKASSADEKKYPGKSLSENFDVHVKTVASILKNSTQLSTSTVNSTTLNLSTVQTNSANDKYNLTVTESPANASSVSVLNVTSSTTFNTTSTASSSAFPDVLPTKPSNITNTTIDHHVYYNSTLFSDEGQAMAFWVNFDELPQDKYVVHQMLSDSHRRAATVTLSFDFPFYGHPLRNITIATGGFVYMGDYMHSWLAATQYIAPLMANFDTSLSNNSMVRYFDNGTAFVIEWHQVTLQDEKKGGNFTFQATLLKNGNIIFVYDSIPISVTEIEDEAHPVKVGLSDAYVIDRIIYFIRRKTIYEYHRIDMKKEEISNRTAIYFTALTTCLSYHDCHSCMNAEVGLNCVWCESAKRCSDGLDRLRQDWLQSKCDVEKSAVNCSAIPPDSKPFVQQLTVPPFSPFTFLIDPDKFDNLETTPVSHVPVKPGSTGGEGASSSARVFQETSSMGVGSVVAILMILAILMGGMLWVGYAYRNPHTSSGQLLIRYRPSQWRFRSGEARYTAASVHM</sequence>
<keyword evidence="2 8" id="KW-0812">Transmembrane</keyword>
<keyword evidence="4 8" id="KW-1133">Transmembrane helix</keyword>
<dbReference type="GO" id="GO:0016020">
    <property type="term" value="C:membrane"/>
    <property type="evidence" value="ECO:0007669"/>
    <property type="project" value="UniProtKB-SubCell"/>
</dbReference>
<evidence type="ECO:0000313" key="11">
    <source>
        <dbReference type="EMBL" id="KFM67627.1"/>
    </source>
</evidence>
<evidence type="ECO:0000256" key="7">
    <source>
        <dbReference type="SAM" id="MobiDB-lite"/>
    </source>
</evidence>
<feature type="region of interest" description="Disordered" evidence="7">
    <location>
        <begin position="66"/>
        <end position="85"/>
    </location>
</feature>
<dbReference type="EMBL" id="KK116385">
    <property type="protein sequence ID" value="KFM67627.1"/>
    <property type="molecule type" value="Genomic_DNA"/>
</dbReference>
<evidence type="ECO:0000313" key="12">
    <source>
        <dbReference type="Proteomes" id="UP000054359"/>
    </source>
</evidence>
<dbReference type="InterPro" id="IPR031152">
    <property type="entry name" value="PLXDC"/>
</dbReference>
<proteinExistence type="predicted"/>
<evidence type="ECO:0000256" key="6">
    <source>
        <dbReference type="ARBA" id="ARBA00023180"/>
    </source>
</evidence>
<dbReference type="Pfam" id="PF01437">
    <property type="entry name" value="PSI"/>
    <property type="match status" value="1"/>
</dbReference>
<feature type="chain" id="PRO_5001829943" evidence="9">
    <location>
        <begin position="24"/>
        <end position="578"/>
    </location>
</feature>
<dbReference type="PANTHER" id="PTHR13055:SF12">
    <property type="entry name" value="LD40707P"/>
    <property type="match status" value="1"/>
</dbReference>
<organism evidence="11 12">
    <name type="scientific">Stegodyphus mimosarum</name>
    <name type="common">African social velvet spider</name>
    <dbReference type="NCBI Taxonomy" id="407821"/>
    <lineage>
        <taxon>Eukaryota</taxon>
        <taxon>Metazoa</taxon>
        <taxon>Ecdysozoa</taxon>
        <taxon>Arthropoda</taxon>
        <taxon>Chelicerata</taxon>
        <taxon>Arachnida</taxon>
        <taxon>Araneae</taxon>
        <taxon>Araneomorphae</taxon>
        <taxon>Entelegynae</taxon>
        <taxon>Eresoidea</taxon>
        <taxon>Eresidae</taxon>
        <taxon>Stegodyphus</taxon>
    </lineage>
</organism>
<name>A0A087TR88_STEMI</name>
<evidence type="ECO:0000256" key="2">
    <source>
        <dbReference type="ARBA" id="ARBA00022692"/>
    </source>
</evidence>
<feature type="signal peptide" evidence="9">
    <location>
        <begin position="1"/>
        <end position="23"/>
    </location>
</feature>
<keyword evidence="12" id="KW-1185">Reference proteome</keyword>
<protein>
    <submittedName>
        <fullName evidence="11">Plexin domain-containing protein 2</fullName>
    </submittedName>
</protein>
<dbReference type="OMA" id="LKAQPTC"/>
<feature type="domain" description="PSI" evidence="10">
    <location>
        <begin position="397"/>
        <end position="442"/>
    </location>
</feature>
<dbReference type="Proteomes" id="UP000054359">
    <property type="component" value="Unassembled WGS sequence"/>
</dbReference>
<reference evidence="11 12" key="1">
    <citation type="submission" date="2013-11" db="EMBL/GenBank/DDBJ databases">
        <title>Genome sequencing of Stegodyphus mimosarum.</title>
        <authorList>
            <person name="Bechsgaard J."/>
        </authorList>
    </citation>
    <scope>NUCLEOTIDE SEQUENCE [LARGE SCALE GENOMIC DNA]</scope>
</reference>
<gene>
    <name evidence="11" type="ORF">X975_11303</name>
</gene>
<accession>A0A087TR88</accession>
<evidence type="ECO:0000256" key="4">
    <source>
        <dbReference type="ARBA" id="ARBA00022989"/>
    </source>
</evidence>
<dbReference type="PANTHER" id="PTHR13055">
    <property type="entry name" value="TUMOR ENDOTHELIAL MARKER 7 RELATED"/>
    <property type="match status" value="1"/>
</dbReference>
<evidence type="ECO:0000256" key="8">
    <source>
        <dbReference type="SAM" id="Phobius"/>
    </source>
</evidence>
<evidence type="ECO:0000259" key="10">
    <source>
        <dbReference type="SMART" id="SM00423"/>
    </source>
</evidence>
<feature type="transmembrane region" description="Helical" evidence="8">
    <location>
        <begin position="517"/>
        <end position="543"/>
    </location>
</feature>
<dbReference type="SMART" id="SM00423">
    <property type="entry name" value="PSI"/>
    <property type="match status" value="1"/>
</dbReference>
<keyword evidence="5 8" id="KW-0472">Membrane</keyword>
<feature type="non-terminal residue" evidence="11">
    <location>
        <position position="578"/>
    </location>
</feature>
<dbReference type="OrthoDB" id="6285106at2759"/>
<keyword evidence="6" id="KW-0325">Glycoprotein</keyword>
<evidence type="ECO:0000256" key="3">
    <source>
        <dbReference type="ARBA" id="ARBA00022729"/>
    </source>
</evidence>
<dbReference type="InterPro" id="IPR002165">
    <property type="entry name" value="Plexin_repeat"/>
</dbReference>
<dbReference type="AlphaFoldDB" id="A0A087TR88"/>
<evidence type="ECO:0000256" key="1">
    <source>
        <dbReference type="ARBA" id="ARBA00004479"/>
    </source>
</evidence>
<evidence type="ECO:0000256" key="9">
    <source>
        <dbReference type="SAM" id="SignalP"/>
    </source>
</evidence>
<dbReference type="InterPro" id="IPR016201">
    <property type="entry name" value="PSI"/>
</dbReference>
<comment type="subcellular location">
    <subcellularLocation>
        <location evidence="1">Membrane</location>
        <topology evidence="1">Single-pass type I membrane protein</topology>
    </subcellularLocation>
</comment>
<keyword evidence="3 9" id="KW-0732">Signal</keyword>